<evidence type="ECO:0000259" key="4">
    <source>
        <dbReference type="Pfam" id="PF22624"/>
    </source>
</evidence>
<dbReference type="Proteomes" id="UP000559117">
    <property type="component" value="Unassembled WGS sequence"/>
</dbReference>
<dbReference type="GO" id="GO:0000287">
    <property type="term" value="F:magnesium ion binding"/>
    <property type="evidence" value="ECO:0007669"/>
    <property type="project" value="InterPro"/>
</dbReference>
<dbReference type="SUPFAM" id="SSF56214">
    <property type="entry name" value="4'-phosphopantetheinyl transferase"/>
    <property type="match status" value="2"/>
</dbReference>
<evidence type="ECO:0000256" key="2">
    <source>
        <dbReference type="ARBA" id="ARBA00022679"/>
    </source>
</evidence>
<organism evidence="5 6">
    <name type="scientific">Pectinatus brassicae</name>
    <dbReference type="NCBI Taxonomy" id="862415"/>
    <lineage>
        <taxon>Bacteria</taxon>
        <taxon>Bacillati</taxon>
        <taxon>Bacillota</taxon>
        <taxon>Negativicutes</taxon>
        <taxon>Selenomonadales</taxon>
        <taxon>Selenomonadaceae</taxon>
        <taxon>Pectinatus</taxon>
    </lineage>
</organism>
<dbReference type="PANTHER" id="PTHR12215:SF10">
    <property type="entry name" value="L-AMINOADIPATE-SEMIALDEHYDE DEHYDROGENASE-PHOSPHOPANTETHEINYL TRANSFERASE"/>
    <property type="match status" value="1"/>
</dbReference>
<dbReference type="GO" id="GO:0005829">
    <property type="term" value="C:cytosol"/>
    <property type="evidence" value="ECO:0007669"/>
    <property type="project" value="TreeGrafter"/>
</dbReference>
<dbReference type="Gene3D" id="3.90.470.20">
    <property type="entry name" value="4'-phosphopantetheinyl transferase domain"/>
    <property type="match status" value="2"/>
</dbReference>
<feature type="domain" description="4'-phosphopantetheinyl transferase N-terminal" evidence="4">
    <location>
        <begin position="19"/>
        <end position="96"/>
    </location>
</feature>
<evidence type="ECO:0000313" key="6">
    <source>
        <dbReference type="Proteomes" id="UP000559117"/>
    </source>
</evidence>
<dbReference type="InterPro" id="IPR008278">
    <property type="entry name" value="4-PPantetheinyl_Trfase_dom"/>
</dbReference>
<comment type="caution">
    <text evidence="5">The sequence shown here is derived from an EMBL/GenBank/DDBJ whole genome shotgun (WGS) entry which is preliminary data.</text>
</comment>
<dbReference type="InterPro" id="IPR037143">
    <property type="entry name" value="4-PPantetheinyl_Trfase_dom_sf"/>
</dbReference>
<protein>
    <submittedName>
        <fullName evidence="5">4'-phosphopantetheinyl transferase</fullName>
        <ecNumber evidence="5">2.7.8.-</ecNumber>
    </submittedName>
</protein>
<dbReference type="EMBL" id="JACHFH010000002">
    <property type="protein sequence ID" value="MBB5335212.1"/>
    <property type="molecule type" value="Genomic_DNA"/>
</dbReference>
<name>A0A840ULU0_9FIRM</name>
<accession>A0A840ULU0</accession>
<feature type="domain" description="4'-phosphopantetheinyl transferase" evidence="3">
    <location>
        <begin position="102"/>
        <end position="202"/>
    </location>
</feature>
<dbReference type="Pfam" id="PF22624">
    <property type="entry name" value="AASDHPPT_N"/>
    <property type="match status" value="1"/>
</dbReference>
<comment type="similarity">
    <text evidence="1">Belongs to the P-Pant transferase superfamily. Gsp/Sfp/HetI/AcpT family.</text>
</comment>
<keyword evidence="2 5" id="KW-0808">Transferase</keyword>
<dbReference type="RefSeq" id="WP_183859028.1">
    <property type="nucleotide sequence ID" value="NZ_JACHFH010000002.1"/>
</dbReference>
<dbReference type="AlphaFoldDB" id="A0A840ULU0"/>
<keyword evidence="6" id="KW-1185">Reference proteome</keyword>
<dbReference type="InterPro" id="IPR050559">
    <property type="entry name" value="P-Pant_transferase_sf"/>
</dbReference>
<evidence type="ECO:0000259" key="3">
    <source>
        <dbReference type="Pfam" id="PF01648"/>
    </source>
</evidence>
<dbReference type="EC" id="2.7.8.-" evidence="5"/>
<gene>
    <name evidence="5" type="ORF">HNR32_000326</name>
</gene>
<dbReference type="GO" id="GO:0019878">
    <property type="term" value="P:lysine biosynthetic process via aminoadipic acid"/>
    <property type="evidence" value="ECO:0007669"/>
    <property type="project" value="TreeGrafter"/>
</dbReference>
<reference evidence="5 6" key="1">
    <citation type="submission" date="2020-08" db="EMBL/GenBank/DDBJ databases">
        <title>Genomic Encyclopedia of Type Strains, Phase IV (KMG-IV): sequencing the most valuable type-strain genomes for metagenomic binning, comparative biology and taxonomic classification.</title>
        <authorList>
            <person name="Goeker M."/>
        </authorList>
    </citation>
    <scope>NUCLEOTIDE SEQUENCE [LARGE SCALE GENOMIC DNA]</scope>
    <source>
        <strain evidence="5 6">DSM 24661</strain>
    </source>
</reference>
<dbReference type="GO" id="GO:0008897">
    <property type="term" value="F:holo-[acyl-carrier-protein] synthase activity"/>
    <property type="evidence" value="ECO:0007669"/>
    <property type="project" value="InterPro"/>
</dbReference>
<evidence type="ECO:0000313" key="5">
    <source>
        <dbReference type="EMBL" id="MBB5335212.1"/>
    </source>
</evidence>
<sequence>MLNIYIANIDTLPFDNSEAYLSLLSSERQRKIKNITNTQNRKLAISAGLLLNYGLAIQNIVSKDLIITYNSHGKPYFRDNPIHFNLSHSGQYVLCAISDIEVGADIQKMTTHYNLNIAKRFFHLDEYNYLANLPHDKQHRMFFRLWALKESYVKNLGTGLANTLNSFSIKTDSPSVCLSANNKKSSYSFYEYKINNYYIAICSKLIMPAVNLQWVDLREAL</sequence>
<evidence type="ECO:0000256" key="1">
    <source>
        <dbReference type="ARBA" id="ARBA00010990"/>
    </source>
</evidence>
<proteinExistence type="inferred from homology"/>
<dbReference type="PANTHER" id="PTHR12215">
    <property type="entry name" value="PHOSPHOPANTETHEINE TRANSFERASE"/>
    <property type="match status" value="1"/>
</dbReference>
<dbReference type="InterPro" id="IPR055066">
    <property type="entry name" value="AASDHPPT_N"/>
</dbReference>
<dbReference type="Pfam" id="PF01648">
    <property type="entry name" value="ACPS"/>
    <property type="match status" value="1"/>
</dbReference>